<feature type="chain" id="PRO_5004355786" description="MucBP domain-containing protein" evidence="2">
    <location>
        <begin position="29"/>
        <end position="694"/>
    </location>
</feature>
<dbReference type="OrthoDB" id="2247633at2"/>
<evidence type="ECO:0000256" key="2">
    <source>
        <dbReference type="SAM" id="SignalP"/>
    </source>
</evidence>
<protein>
    <recommendedName>
        <fullName evidence="3">MucBP domain-containing protein</fullName>
    </recommendedName>
</protein>
<evidence type="ECO:0000256" key="1">
    <source>
        <dbReference type="ARBA" id="ARBA00022737"/>
    </source>
</evidence>
<sequence length="694" mass="78689">MQIKMRKYVLSFFLLLICLFLYPKNASAADSITNLPYFRYANSIHTPAENTFVMHYGKDTSVEALKGSYSDDELRVNKNTPESIALIKNVGYFNGKRISAKVTLKKKTGEAGGHISLADSESFLSMYIEGEMTVTYEFQDEQGNEIPVETSFNYYGLNRNKCVGYNHFTNYVKYLVASNPTNIRYHSQENENDCWVYFENNKSSQWKDPVQAFQIITKPVSRIETVVKNLDSTPSSLMYDTDFLASPEFSNAEAVDTTVENAGDSVSLHAMQTMPNINHGNAINNMEVDFSLDNFNSRAQYKVKDFSVTRFDGEDVTALFDGQSQDGKNYQIKANAPANTKLYDTVLNYQVNLEWIGSPENPVDKQTLENNYLKLPFTVATTINDKVKPSSHATTAVYYISGINLSYLDEHNSALSSSTQLSGIITDPFDLSDQYPEIKGYYPVEEAALDHGIFKPEIQNLVHYYRKGEPIQFSLENAENPLKISRFTRDRKLAFHFSHGNQENVRLMAKCGNEEKELKRYLADETQGEDTVIFQVPEKWLDKEVIFYMESDTGKKSKEEQRQLALDGGVELILPERLSFGEQEIPSRDKTIQAENQKDVQIRDNSTLDQSHWTIKVKAEKPLASKNGNSLNDALQFRLQGKEERINSADRIVWQGSGSTGLTDQDAIQLLLLPSDEADHYEGVLTWTVEDAPK</sequence>
<proteinExistence type="predicted"/>
<keyword evidence="5" id="KW-1185">Reference proteome</keyword>
<gene>
    <name evidence="4" type="ORF">UAU_02854</name>
</gene>
<dbReference type="RefSeq" id="WP_010757837.1">
    <property type="nucleotide sequence ID" value="NZ_ASWD01000001.1"/>
</dbReference>
<dbReference type="Pfam" id="PF06458">
    <property type="entry name" value="MucBP"/>
    <property type="match status" value="1"/>
</dbReference>
<dbReference type="Gene3D" id="3.10.20.320">
    <property type="entry name" value="Putative peptidoglycan bound protein (lpxtg motif)"/>
    <property type="match status" value="1"/>
</dbReference>
<organism evidence="4 5">
    <name type="scientific">Enterococcus pallens ATCC BAA-351</name>
    <dbReference type="NCBI Taxonomy" id="1158607"/>
    <lineage>
        <taxon>Bacteria</taxon>
        <taxon>Bacillati</taxon>
        <taxon>Bacillota</taxon>
        <taxon>Bacilli</taxon>
        <taxon>Lactobacillales</taxon>
        <taxon>Enterococcaceae</taxon>
        <taxon>Enterococcus</taxon>
    </lineage>
</organism>
<dbReference type="Proteomes" id="UP000013782">
    <property type="component" value="Unassembled WGS sequence"/>
</dbReference>
<dbReference type="EMBL" id="AJAQ01000018">
    <property type="protein sequence ID" value="EOH93211.1"/>
    <property type="molecule type" value="Genomic_DNA"/>
</dbReference>
<dbReference type="HOGENOM" id="CLU_397273_0_0_9"/>
<keyword evidence="1" id="KW-0677">Repeat</keyword>
<feature type="domain" description="MucBP" evidence="3">
    <location>
        <begin position="406"/>
        <end position="465"/>
    </location>
</feature>
<keyword evidence="2" id="KW-0732">Signal</keyword>
<reference evidence="4 5" key="1">
    <citation type="submission" date="2013-02" db="EMBL/GenBank/DDBJ databases">
        <title>The Genome Sequence of Enterococcus pallens BAA-351.</title>
        <authorList>
            <consortium name="The Broad Institute Genome Sequencing Platform"/>
            <consortium name="The Broad Institute Genome Sequencing Center for Infectious Disease"/>
            <person name="Earl A.M."/>
            <person name="Gilmore M.S."/>
            <person name="Lebreton F."/>
            <person name="Walker B."/>
            <person name="Young S.K."/>
            <person name="Zeng Q."/>
            <person name="Gargeya S."/>
            <person name="Fitzgerald M."/>
            <person name="Haas B."/>
            <person name="Abouelleil A."/>
            <person name="Alvarado L."/>
            <person name="Arachchi H.M."/>
            <person name="Berlin A.M."/>
            <person name="Chapman S.B."/>
            <person name="Dewar J."/>
            <person name="Goldberg J."/>
            <person name="Griggs A."/>
            <person name="Gujja S."/>
            <person name="Hansen M."/>
            <person name="Howarth C."/>
            <person name="Imamovic A."/>
            <person name="Larimer J."/>
            <person name="McCowan C."/>
            <person name="Murphy C."/>
            <person name="Neiman D."/>
            <person name="Pearson M."/>
            <person name="Priest M."/>
            <person name="Roberts A."/>
            <person name="Saif S."/>
            <person name="Shea T."/>
            <person name="Sisk P."/>
            <person name="Sykes S."/>
            <person name="Wortman J."/>
            <person name="Nusbaum C."/>
            <person name="Birren B."/>
        </authorList>
    </citation>
    <scope>NUCLEOTIDE SEQUENCE [LARGE SCALE GENOMIC DNA]</scope>
    <source>
        <strain evidence="4 5">ATCC BAA-351</strain>
    </source>
</reference>
<name>R2SJX6_9ENTE</name>
<accession>R2SJX6</accession>
<comment type="caution">
    <text evidence="4">The sequence shown here is derived from an EMBL/GenBank/DDBJ whole genome shotgun (WGS) entry which is preliminary data.</text>
</comment>
<dbReference type="AlphaFoldDB" id="R2SJX6"/>
<evidence type="ECO:0000313" key="4">
    <source>
        <dbReference type="EMBL" id="EOH93211.1"/>
    </source>
</evidence>
<dbReference type="InterPro" id="IPR009459">
    <property type="entry name" value="MucBP_dom"/>
</dbReference>
<dbReference type="PATRIC" id="fig|1158607.3.peg.2845"/>
<dbReference type="STRING" id="160454.RV10_GL003331"/>
<evidence type="ECO:0000313" key="5">
    <source>
        <dbReference type="Proteomes" id="UP000013782"/>
    </source>
</evidence>
<evidence type="ECO:0000259" key="3">
    <source>
        <dbReference type="Pfam" id="PF06458"/>
    </source>
</evidence>
<dbReference type="eggNOG" id="ENOG5032X3T">
    <property type="taxonomic scope" value="Bacteria"/>
</dbReference>
<feature type="signal peptide" evidence="2">
    <location>
        <begin position="1"/>
        <end position="28"/>
    </location>
</feature>